<comment type="caution">
    <text evidence="1">The sequence shown here is derived from an EMBL/GenBank/DDBJ whole genome shotgun (WGS) entry which is preliminary data.</text>
</comment>
<protein>
    <submittedName>
        <fullName evidence="1">Uncharacterized protein</fullName>
    </submittedName>
</protein>
<dbReference type="RefSeq" id="WP_155171821.1">
    <property type="nucleotide sequence ID" value="NZ_BAAAFL010000029.1"/>
</dbReference>
<dbReference type="EMBL" id="SMLW01000525">
    <property type="protein sequence ID" value="MTI25577.1"/>
    <property type="molecule type" value="Genomic_DNA"/>
</dbReference>
<evidence type="ECO:0000313" key="1">
    <source>
        <dbReference type="EMBL" id="MTI25577.1"/>
    </source>
</evidence>
<gene>
    <name evidence="1" type="ORF">E1163_11545</name>
</gene>
<evidence type="ECO:0000313" key="2">
    <source>
        <dbReference type="Proteomes" id="UP000798808"/>
    </source>
</evidence>
<reference evidence="1 2" key="1">
    <citation type="submission" date="2019-02" db="EMBL/GenBank/DDBJ databases">
        <authorList>
            <person name="Goldberg S.R."/>
            <person name="Haltli B.A."/>
            <person name="Correa H."/>
            <person name="Russell K.G."/>
        </authorList>
    </citation>
    <scope>NUCLEOTIDE SEQUENCE [LARGE SCALE GENOMIC DNA]</scope>
    <source>
        <strain evidence="1 2">JCM 16186</strain>
    </source>
</reference>
<accession>A0ABW9RN82</accession>
<sequence>METLRELYKSLKLRKRPEDIAEMVIGVLKDDLTASELGMLERAAKGSLKRQLFGYSSMAQEFAKAVGAERQVKKVIELFKLDNAENVDPNYIPDIENFIAQVSPLIGKAVGDNNFLADRLNKSERKARGLDLSKRAYNKKWRLLKRLERKLLKYQRELKKIEFQMIAKHGIVHHLEYKQFAKDKNTACFIAYYNARCNLRSVFTNQSQARPYDEISNMLYKKCAGERVVSKGFFGRKKVETQETSADWLAIAHIYTGQEVLSYLSDEQKGTLLGKWTNILQEIACLLDEVWGRSSINRETMIVRRGNDSSTWNNTAGAWNKARDQWMNIIYSLGMEFVLDEVCFGKVMRLMAADVAAWHRATGGKLDPNTEVWNKLPLPWEVFNGEKDCNKGLVIQYCREAGLDAETSGWIAPRHHGVEKFTPTPELVHGVQVASPFLATVLKKHKYYSGKNAKPFDPANN</sequence>
<name>A0ABW9RN82_9BACT</name>
<keyword evidence="2" id="KW-1185">Reference proteome</keyword>
<dbReference type="Proteomes" id="UP000798808">
    <property type="component" value="Unassembled WGS sequence"/>
</dbReference>
<organism evidence="1 2">
    <name type="scientific">Fulvivirga kasyanovii</name>
    <dbReference type="NCBI Taxonomy" id="396812"/>
    <lineage>
        <taxon>Bacteria</taxon>
        <taxon>Pseudomonadati</taxon>
        <taxon>Bacteroidota</taxon>
        <taxon>Cytophagia</taxon>
        <taxon>Cytophagales</taxon>
        <taxon>Fulvivirgaceae</taxon>
        <taxon>Fulvivirga</taxon>
    </lineage>
</organism>
<proteinExistence type="predicted"/>